<dbReference type="GO" id="GO:0004386">
    <property type="term" value="F:helicase activity"/>
    <property type="evidence" value="ECO:0007669"/>
    <property type="project" value="UniProtKB-KW"/>
</dbReference>
<evidence type="ECO:0000313" key="7">
    <source>
        <dbReference type="EMBL" id="JAI23023.1"/>
    </source>
</evidence>
<name>A0A0K8U8V5_BACLA</name>
<dbReference type="GO" id="GO:0031380">
    <property type="term" value="C:nuclear RNA-directed RNA polymerase complex"/>
    <property type="evidence" value="ECO:0007669"/>
    <property type="project" value="TreeGrafter"/>
</dbReference>
<evidence type="ECO:0000256" key="4">
    <source>
        <dbReference type="ARBA" id="ARBA00022840"/>
    </source>
</evidence>
<evidence type="ECO:0000259" key="5">
    <source>
        <dbReference type="Pfam" id="PF13086"/>
    </source>
</evidence>
<evidence type="ECO:0000256" key="3">
    <source>
        <dbReference type="ARBA" id="ARBA00022806"/>
    </source>
</evidence>
<keyword evidence="2" id="KW-0378">Hydrolase</keyword>
<accession>A0A0K8U8V5</accession>
<sequence length="447" mass="51557">MIEKNYHWIQRSQPSQKGPPGTGKTHLSVHLVRTLISNAKTPTVIITYTNDSLDKFLLKLSCYTSNILRFGSQTRLPEISKFNVQFQTTNEMVNPCLKRLYYVVNEEFKTKFAIVQQMHSNFDGSEESYQSLLAAQRALRDVQEKLKTIRIMFQFYVARKADIIAMTSTFAARNNFLFRLLQCKIVIFEEAAEILESHVLACLTEYTEHVIMIGDHLQLKPYTSNYGNSLTSQLNISLFERLFVSNLKGYTLNVQYRMRPCIADLIHPTFYTDLKNDYSVNNYPVIRNMDKNLYFYTHFWNEECSFFNLYEVMKILELAKFLIEKASYTANDIVILSPYAKQVECLKSEAPKYFESTNLNISTVDSFQGLEANIVLLSLVRSNNKEQIGFLKEKNRICVALSRAKQGLYIIGNLPLLAGCSESWRSIEQILKSQDAIGNAFPFSNKE</sequence>
<dbReference type="EMBL" id="GDHF01029291">
    <property type="protein sequence ID" value="JAI23023.1"/>
    <property type="molecule type" value="Transcribed_RNA"/>
</dbReference>
<dbReference type="InterPro" id="IPR027417">
    <property type="entry name" value="P-loop_NTPase"/>
</dbReference>
<evidence type="ECO:0000256" key="1">
    <source>
        <dbReference type="ARBA" id="ARBA00022741"/>
    </source>
</evidence>
<feature type="domain" description="DNA2/NAM7 helicase-like C-terminal" evidence="6">
    <location>
        <begin position="235"/>
        <end position="413"/>
    </location>
</feature>
<keyword evidence="1" id="KW-0547">Nucleotide-binding</keyword>
<feature type="domain" description="DNA2/NAM7 helicase helicase" evidence="5">
    <location>
        <begin position="17"/>
        <end position="222"/>
    </location>
</feature>
<evidence type="ECO:0000259" key="6">
    <source>
        <dbReference type="Pfam" id="PF13087"/>
    </source>
</evidence>
<dbReference type="Pfam" id="PF13086">
    <property type="entry name" value="AAA_11"/>
    <property type="match status" value="1"/>
</dbReference>
<dbReference type="InterPro" id="IPR041677">
    <property type="entry name" value="DNA2/NAM7_AAA_11"/>
</dbReference>
<dbReference type="GO" id="GO:0016787">
    <property type="term" value="F:hydrolase activity"/>
    <property type="evidence" value="ECO:0007669"/>
    <property type="project" value="UniProtKB-KW"/>
</dbReference>
<keyword evidence="4" id="KW-0067">ATP-binding</keyword>
<dbReference type="CDD" id="cd18808">
    <property type="entry name" value="SF1_C_Upf1"/>
    <property type="match status" value="1"/>
</dbReference>
<dbReference type="InterPro" id="IPR045055">
    <property type="entry name" value="DNA2/NAM7-like"/>
</dbReference>
<gene>
    <name evidence="7" type="primary">Znfx1_3</name>
    <name evidence="7" type="ORF">c0_g1_i7</name>
</gene>
<dbReference type="Pfam" id="PF13087">
    <property type="entry name" value="AAA_12"/>
    <property type="match status" value="1"/>
</dbReference>
<organism evidence="7">
    <name type="scientific">Bactrocera latifrons</name>
    <name type="common">Malaysian fruit fly</name>
    <name type="synonym">Chaetodacus latifrons</name>
    <dbReference type="NCBI Taxonomy" id="174628"/>
    <lineage>
        <taxon>Eukaryota</taxon>
        <taxon>Metazoa</taxon>
        <taxon>Ecdysozoa</taxon>
        <taxon>Arthropoda</taxon>
        <taxon>Hexapoda</taxon>
        <taxon>Insecta</taxon>
        <taxon>Pterygota</taxon>
        <taxon>Neoptera</taxon>
        <taxon>Endopterygota</taxon>
        <taxon>Diptera</taxon>
        <taxon>Brachycera</taxon>
        <taxon>Muscomorpha</taxon>
        <taxon>Tephritoidea</taxon>
        <taxon>Tephritidae</taxon>
        <taxon>Bactrocera</taxon>
        <taxon>Bactrocera</taxon>
    </lineage>
</organism>
<dbReference type="PANTHER" id="PTHR10887:SF341">
    <property type="entry name" value="NFX1-TYPE ZINC FINGER-CONTAINING PROTEIN 1"/>
    <property type="match status" value="1"/>
</dbReference>
<dbReference type="PANTHER" id="PTHR10887">
    <property type="entry name" value="DNA2/NAM7 HELICASE FAMILY"/>
    <property type="match status" value="1"/>
</dbReference>
<dbReference type="FunFam" id="3.40.50.300:FF:000326">
    <property type="entry name" value="P-loop containing nucleoside triphosphate hydrolase"/>
    <property type="match status" value="1"/>
</dbReference>
<proteinExistence type="predicted"/>
<dbReference type="SUPFAM" id="SSF52540">
    <property type="entry name" value="P-loop containing nucleoside triphosphate hydrolases"/>
    <property type="match status" value="1"/>
</dbReference>
<keyword evidence="3" id="KW-0347">Helicase</keyword>
<dbReference type="GO" id="GO:0005694">
    <property type="term" value="C:chromosome"/>
    <property type="evidence" value="ECO:0007669"/>
    <property type="project" value="UniProtKB-ARBA"/>
</dbReference>
<reference evidence="7" key="1">
    <citation type="submission" date="2015-06" db="EMBL/GenBank/DDBJ databases">
        <authorList>
            <person name="Hoefler B.C."/>
            <person name="Straight P.D."/>
        </authorList>
    </citation>
    <scope>NUCLEOTIDE SEQUENCE</scope>
</reference>
<dbReference type="InterPro" id="IPR047187">
    <property type="entry name" value="SF1_C_Upf1"/>
</dbReference>
<evidence type="ECO:0000256" key="2">
    <source>
        <dbReference type="ARBA" id="ARBA00022801"/>
    </source>
</evidence>
<dbReference type="OrthoDB" id="2423195at2759"/>
<dbReference type="Gene3D" id="3.40.50.300">
    <property type="entry name" value="P-loop containing nucleotide triphosphate hydrolases"/>
    <property type="match status" value="2"/>
</dbReference>
<dbReference type="InterPro" id="IPR041679">
    <property type="entry name" value="DNA2/NAM7-like_C"/>
</dbReference>
<dbReference type="AlphaFoldDB" id="A0A0K8U8V5"/>
<protein>
    <submittedName>
        <fullName evidence="7">NFX1-type zinc finger-containing protein 1</fullName>
    </submittedName>
</protein>
<dbReference type="GO" id="GO:0031048">
    <property type="term" value="P:regulatory ncRNA-mediated heterochromatin formation"/>
    <property type="evidence" value="ECO:0007669"/>
    <property type="project" value="TreeGrafter"/>
</dbReference>
<dbReference type="GO" id="GO:0005524">
    <property type="term" value="F:ATP binding"/>
    <property type="evidence" value="ECO:0007669"/>
    <property type="project" value="UniProtKB-KW"/>
</dbReference>